<dbReference type="Gene3D" id="3.40.50.2020">
    <property type="match status" value="1"/>
</dbReference>
<dbReference type="EMBL" id="CP005963">
    <property type="protein sequence ID" value="AGM40395.1"/>
    <property type="molecule type" value="Genomic_DNA"/>
</dbReference>
<dbReference type="SUPFAM" id="SSF53271">
    <property type="entry name" value="PRTase-like"/>
    <property type="match status" value="1"/>
</dbReference>
<dbReference type="InterPro" id="IPR000836">
    <property type="entry name" value="PRTase_dom"/>
</dbReference>
<protein>
    <submittedName>
        <fullName evidence="2">Competence protein F</fullName>
    </submittedName>
</protein>
<sequence>MPLASGAPRCAGCLTQPPPFDRALALWRYKQGIDTLIRQFKLNGDLSAGRMLTGLAAMSLARRNVRCAEPLVPMPLHPKRRRTRGFNQSAFIAERLGPTVADTLARRQRNSPPQRGLMAAARQRNLRDAFAVQGEPPTCVTIIDDVLTTGASAGALARCLKDAGVSRVEVLVLARAI</sequence>
<dbReference type="KEGG" id="ssal:SPISAL_01480"/>
<dbReference type="CDD" id="cd06223">
    <property type="entry name" value="PRTases_typeI"/>
    <property type="match status" value="1"/>
</dbReference>
<proteinExistence type="inferred from homology"/>
<dbReference type="Proteomes" id="UP000017881">
    <property type="component" value="Chromosome"/>
</dbReference>
<dbReference type="AlphaFoldDB" id="R4V5Q5"/>
<dbReference type="HOGENOM" id="CLU_054549_0_2_6"/>
<dbReference type="InterPro" id="IPR051910">
    <property type="entry name" value="ComF/GntX_DNA_util-trans"/>
</dbReference>
<evidence type="ECO:0000256" key="1">
    <source>
        <dbReference type="ARBA" id="ARBA00008007"/>
    </source>
</evidence>
<organism evidence="2 3">
    <name type="scientific">Spiribacter salinus M19-40</name>
    <dbReference type="NCBI Taxonomy" id="1260251"/>
    <lineage>
        <taxon>Bacteria</taxon>
        <taxon>Pseudomonadati</taxon>
        <taxon>Pseudomonadota</taxon>
        <taxon>Gammaproteobacteria</taxon>
        <taxon>Chromatiales</taxon>
        <taxon>Ectothiorhodospiraceae</taxon>
        <taxon>Spiribacter</taxon>
    </lineage>
</organism>
<reference evidence="2 3" key="1">
    <citation type="journal article" date="2013" name="Genome Announc.">
        <title>Draft Genome of Spiribacter salinus M19-40, an Abundant Gammaproteobacterium in Aquatic Hypersaline Environments.</title>
        <authorList>
            <person name="Leon M.J."/>
            <person name="Ghai R."/>
            <person name="Fernandez A.B."/>
            <person name="Sanchez-Porro C."/>
            <person name="Rodriguez-Valera F."/>
            <person name="Ventosa A."/>
        </authorList>
    </citation>
    <scope>NUCLEOTIDE SEQUENCE [LARGE SCALE GENOMIC DNA]</scope>
    <source>
        <strain evidence="2">M19-40</strain>
    </source>
</reference>
<dbReference type="PANTHER" id="PTHR47505">
    <property type="entry name" value="DNA UTILIZATION PROTEIN YHGH"/>
    <property type="match status" value="1"/>
</dbReference>
<evidence type="ECO:0000313" key="2">
    <source>
        <dbReference type="EMBL" id="AGM40395.1"/>
    </source>
</evidence>
<name>R4V5Q5_9GAMM</name>
<dbReference type="eggNOG" id="COG1040">
    <property type="taxonomic scope" value="Bacteria"/>
</dbReference>
<accession>R4V5Q5</accession>
<comment type="similarity">
    <text evidence="1">Belongs to the ComF/GntX family.</text>
</comment>
<gene>
    <name evidence="2" type="ORF">SPISAL_01480</name>
</gene>
<evidence type="ECO:0000313" key="3">
    <source>
        <dbReference type="Proteomes" id="UP000017881"/>
    </source>
</evidence>
<keyword evidence="3" id="KW-1185">Reference proteome</keyword>
<dbReference type="InterPro" id="IPR029057">
    <property type="entry name" value="PRTase-like"/>
</dbReference>
<dbReference type="PANTHER" id="PTHR47505:SF1">
    <property type="entry name" value="DNA UTILIZATION PROTEIN YHGH"/>
    <property type="match status" value="1"/>
</dbReference>